<dbReference type="RefSeq" id="WP_053223615.1">
    <property type="nucleotide sequence ID" value="NZ_JSVA01000010.1"/>
</dbReference>
<feature type="domain" description="Peptidase M28" evidence="8">
    <location>
        <begin position="297"/>
        <end position="514"/>
    </location>
</feature>
<dbReference type="PATRIC" id="fig|1566026.4.peg.317"/>
<proteinExistence type="predicted"/>
<keyword evidence="5" id="KW-0378">Hydrolase</keyword>
<evidence type="ECO:0000256" key="4">
    <source>
        <dbReference type="ARBA" id="ARBA00022729"/>
    </source>
</evidence>
<dbReference type="PANTHER" id="PTHR12147:SF56">
    <property type="entry name" value="AMINOPEPTIDASE YDR415C-RELATED"/>
    <property type="match status" value="1"/>
</dbReference>
<keyword evidence="6" id="KW-0862">Zinc</keyword>
<keyword evidence="4 7" id="KW-0732">Signal</keyword>
<reference evidence="10" key="1">
    <citation type="submission" date="2014-11" db="EMBL/GenBank/DDBJ databases">
        <title>Genome sequencing of Roseivirga sp. D-25.</title>
        <authorList>
            <person name="Selvaratnam C."/>
            <person name="Thevarajoo S."/>
            <person name="Goh K.M."/>
            <person name="Eee R."/>
            <person name="Chan K.-G."/>
            <person name="Chong C.S."/>
        </authorList>
    </citation>
    <scope>NUCLEOTIDE SEQUENCE [LARGE SCALE GENOMIC DNA]</scope>
    <source>
        <strain evidence="10">D-25</strain>
    </source>
</reference>
<dbReference type="InterPro" id="IPR007484">
    <property type="entry name" value="Peptidase_M28"/>
</dbReference>
<evidence type="ECO:0000256" key="6">
    <source>
        <dbReference type="ARBA" id="ARBA00022833"/>
    </source>
</evidence>
<dbReference type="CDD" id="cd05660">
    <property type="entry name" value="M28_like_PA"/>
    <property type="match status" value="1"/>
</dbReference>
<dbReference type="PANTHER" id="PTHR12147">
    <property type="entry name" value="METALLOPEPTIDASE M28 FAMILY MEMBER"/>
    <property type="match status" value="1"/>
</dbReference>
<dbReference type="GO" id="GO:0008235">
    <property type="term" value="F:metalloexopeptidase activity"/>
    <property type="evidence" value="ECO:0007669"/>
    <property type="project" value="InterPro"/>
</dbReference>
<evidence type="ECO:0000256" key="1">
    <source>
        <dbReference type="ARBA" id="ARBA00022438"/>
    </source>
</evidence>
<evidence type="ECO:0000313" key="9">
    <source>
        <dbReference type="EMBL" id="KOF02674.1"/>
    </source>
</evidence>
<dbReference type="Gene3D" id="3.50.30.30">
    <property type="match status" value="1"/>
</dbReference>
<protein>
    <submittedName>
        <fullName evidence="9">Peptidase M28</fullName>
    </submittedName>
</protein>
<feature type="signal peptide" evidence="7">
    <location>
        <begin position="1"/>
        <end position="21"/>
    </location>
</feature>
<evidence type="ECO:0000259" key="8">
    <source>
        <dbReference type="Pfam" id="PF04389"/>
    </source>
</evidence>
<evidence type="ECO:0000256" key="3">
    <source>
        <dbReference type="ARBA" id="ARBA00022723"/>
    </source>
</evidence>
<evidence type="ECO:0000313" key="10">
    <source>
        <dbReference type="Proteomes" id="UP000036908"/>
    </source>
</evidence>
<keyword evidence="3" id="KW-0479">Metal-binding</keyword>
<dbReference type="OrthoDB" id="1521787at2"/>
<dbReference type="InterPro" id="IPR046450">
    <property type="entry name" value="PA_dom_sf"/>
</dbReference>
<evidence type="ECO:0000256" key="2">
    <source>
        <dbReference type="ARBA" id="ARBA00022670"/>
    </source>
</evidence>
<feature type="chain" id="PRO_5005580494" evidence="7">
    <location>
        <begin position="22"/>
        <end position="550"/>
    </location>
</feature>
<dbReference type="AlphaFoldDB" id="A0A0L8AJX7"/>
<organism evidence="9 10">
    <name type="scientific">Roseivirga seohaensis subsp. aquiponti</name>
    <dbReference type="NCBI Taxonomy" id="1566026"/>
    <lineage>
        <taxon>Bacteria</taxon>
        <taxon>Pseudomonadati</taxon>
        <taxon>Bacteroidota</taxon>
        <taxon>Cytophagia</taxon>
        <taxon>Cytophagales</taxon>
        <taxon>Roseivirgaceae</taxon>
        <taxon>Roseivirga</taxon>
    </lineage>
</organism>
<sequence>MKRKNIALFALLVMGFWACQSGENVTEEKVFIDTLTIDRHLSVLASDDFMGRKPFTEGEEKTIHYLESELKAMGLKPGNGNSYFQEVPLVEITGTQSPTMTVTGQGKTMSFETGNDVVIYTERVEEEVSVKDSELVYAGFGIVAPEYGWNDYEGIDVKGKTVVVLVNDPGFGSGDSTFFKGDQMTYYGRWTYKYEEAARQGAAGVLIVHETVPAGYPWLVVQSSWTGAKLNLDDANPPYKCAIQGWITRNTAVQLFQAAGIKDYSGIAKTKGFKPLALGLKASMSVQNEIKRDMSHNVVAMLEGTKRPDEYVIYSAHWDHLGVGEPVDGDSIYNGAHDNASGTVGLLTIAETFAKMETKPERSVVFLFVTAEEQGLLGSAYYAQNPLFPANQSVANINIDGLPAYGEMKDLTITGYGQSELDNYAKAEADKQGRYVIPDPDPAKGYFFRSDHFNFAKIGIPALYASGSYESKEKGVEFIEGKTQEYLDIRYHQQADNYLPEEWDLKGIAQDAVLLFNVGNKLANETYFPKWNEGSEFKAKRDEDMSLKKK</sequence>
<dbReference type="GO" id="GO:0006508">
    <property type="term" value="P:proteolysis"/>
    <property type="evidence" value="ECO:0007669"/>
    <property type="project" value="UniProtKB-KW"/>
</dbReference>
<dbReference type="Pfam" id="PF04389">
    <property type="entry name" value="Peptidase_M28"/>
    <property type="match status" value="1"/>
</dbReference>
<dbReference type="Gene3D" id="3.40.630.10">
    <property type="entry name" value="Zn peptidases"/>
    <property type="match status" value="1"/>
</dbReference>
<accession>A0A0L8AJX7</accession>
<evidence type="ECO:0000256" key="7">
    <source>
        <dbReference type="SAM" id="SignalP"/>
    </source>
</evidence>
<dbReference type="SUPFAM" id="SSF52025">
    <property type="entry name" value="PA domain"/>
    <property type="match status" value="1"/>
</dbReference>
<keyword evidence="1" id="KW-0031">Aminopeptidase</keyword>
<gene>
    <name evidence="9" type="ORF">OB69_10165</name>
</gene>
<dbReference type="EMBL" id="JSVA01000010">
    <property type="protein sequence ID" value="KOF02674.1"/>
    <property type="molecule type" value="Genomic_DNA"/>
</dbReference>
<dbReference type="SUPFAM" id="SSF53187">
    <property type="entry name" value="Zn-dependent exopeptidases"/>
    <property type="match status" value="1"/>
</dbReference>
<name>A0A0L8AJX7_9BACT</name>
<dbReference type="InterPro" id="IPR045175">
    <property type="entry name" value="M28_fam"/>
</dbReference>
<dbReference type="GO" id="GO:0004177">
    <property type="term" value="F:aminopeptidase activity"/>
    <property type="evidence" value="ECO:0007669"/>
    <property type="project" value="UniProtKB-KW"/>
</dbReference>
<dbReference type="Proteomes" id="UP000036908">
    <property type="component" value="Unassembled WGS sequence"/>
</dbReference>
<keyword evidence="10" id="KW-1185">Reference proteome</keyword>
<keyword evidence="2" id="KW-0645">Protease</keyword>
<evidence type="ECO:0000256" key="5">
    <source>
        <dbReference type="ARBA" id="ARBA00022801"/>
    </source>
</evidence>
<comment type="caution">
    <text evidence="9">The sequence shown here is derived from an EMBL/GenBank/DDBJ whole genome shotgun (WGS) entry which is preliminary data.</text>
</comment>
<dbReference type="CDD" id="cd04821">
    <property type="entry name" value="PA_M28_1_2"/>
    <property type="match status" value="1"/>
</dbReference>
<dbReference type="GO" id="GO:0046872">
    <property type="term" value="F:metal ion binding"/>
    <property type="evidence" value="ECO:0007669"/>
    <property type="project" value="UniProtKB-KW"/>
</dbReference>